<dbReference type="AlphaFoldDB" id="A0A101M5Q4"/>
<evidence type="ECO:0000313" key="1">
    <source>
        <dbReference type="EMBL" id="KUM51300.1"/>
    </source>
</evidence>
<gene>
    <name evidence="1" type="ORF">ABT39_MTgene1147</name>
</gene>
<accession>A0A101M5Q4</accession>
<proteinExistence type="predicted"/>
<name>A0A101M5Q4_PICGL</name>
<sequence length="85" mass="10116">MGNPYLFFFSLFLATQDIFWKTGPEPYSVCGFTSPIVWFFVIIKKDRFYSGSERKKRYNTDKRMRRTSCPRKTKSLDINARKEGL</sequence>
<keyword evidence="1" id="KW-0496">Mitochondrion</keyword>
<geneLocation type="mitochondrion" evidence="1"/>
<organism evidence="1">
    <name type="scientific">Picea glauca</name>
    <name type="common">White spruce</name>
    <name type="synonym">Pinus glauca</name>
    <dbReference type="NCBI Taxonomy" id="3330"/>
    <lineage>
        <taxon>Eukaryota</taxon>
        <taxon>Viridiplantae</taxon>
        <taxon>Streptophyta</taxon>
        <taxon>Embryophyta</taxon>
        <taxon>Tracheophyta</taxon>
        <taxon>Spermatophyta</taxon>
        <taxon>Pinopsida</taxon>
        <taxon>Pinidae</taxon>
        <taxon>Conifers I</taxon>
        <taxon>Pinales</taxon>
        <taxon>Pinaceae</taxon>
        <taxon>Picea</taxon>
    </lineage>
</organism>
<reference evidence="1" key="1">
    <citation type="journal article" date="2015" name="Genome Biol. Evol.">
        <title>Organellar Genomes of White Spruce (Picea glauca): Assembly and Annotation.</title>
        <authorList>
            <person name="Jackman S.D."/>
            <person name="Warren R.L."/>
            <person name="Gibb E.A."/>
            <person name="Vandervalk B.P."/>
            <person name="Mohamadi H."/>
            <person name="Chu J."/>
            <person name="Raymond A."/>
            <person name="Pleasance S."/>
            <person name="Coope R."/>
            <person name="Wildung M.R."/>
            <person name="Ritland C.E."/>
            <person name="Bousquet J."/>
            <person name="Jones S.J."/>
            <person name="Bohlmann J."/>
            <person name="Birol I."/>
        </authorList>
    </citation>
    <scope>NUCLEOTIDE SEQUENCE [LARGE SCALE GENOMIC DNA]</scope>
    <source>
        <tissue evidence="1">Flushing bud</tissue>
    </source>
</reference>
<dbReference type="EMBL" id="LKAM01000001">
    <property type="protein sequence ID" value="KUM51300.1"/>
    <property type="molecule type" value="Genomic_DNA"/>
</dbReference>
<protein>
    <submittedName>
        <fullName evidence="1">Uncharacterized protein</fullName>
    </submittedName>
</protein>
<comment type="caution">
    <text evidence="1">The sequence shown here is derived from an EMBL/GenBank/DDBJ whole genome shotgun (WGS) entry which is preliminary data.</text>
</comment>